<dbReference type="Proteomes" id="UP000540412">
    <property type="component" value="Unassembled WGS sequence"/>
</dbReference>
<sequence length="113" mass="12468">MTGEQFAPEEWSATSRTGSITVRTTEQGLPVGISVEPGELRKDPRALATEVVRLCRQAANRAGLQRRAQLEEAGMAPEMIDLMGLPTPEAVARQEVADEEEYETEPDTWLRSV</sequence>
<comment type="caution">
    <text evidence="1">The sequence shown here is derived from an EMBL/GenBank/DDBJ whole genome shotgun (WGS) entry which is preliminary data.</text>
</comment>
<organism evidence="1 2">
    <name type="scientific">Nocardia transvalensis</name>
    <dbReference type="NCBI Taxonomy" id="37333"/>
    <lineage>
        <taxon>Bacteria</taxon>
        <taxon>Bacillati</taxon>
        <taxon>Actinomycetota</taxon>
        <taxon>Actinomycetes</taxon>
        <taxon>Mycobacteriales</taxon>
        <taxon>Nocardiaceae</taxon>
        <taxon>Nocardia</taxon>
    </lineage>
</organism>
<evidence type="ECO:0008006" key="3">
    <source>
        <dbReference type="Google" id="ProtNLM"/>
    </source>
</evidence>
<dbReference type="InterPro" id="IPR036894">
    <property type="entry name" value="YbaB-like_sf"/>
</dbReference>
<dbReference type="Gene3D" id="3.30.1310.10">
    <property type="entry name" value="Nucleoid-associated protein YbaB-like domain"/>
    <property type="match status" value="1"/>
</dbReference>
<evidence type="ECO:0000313" key="1">
    <source>
        <dbReference type="EMBL" id="MBB5912852.1"/>
    </source>
</evidence>
<gene>
    <name evidence="1" type="ORF">BJY24_001719</name>
</gene>
<name>A0A7W9PB67_9NOCA</name>
<protein>
    <recommendedName>
        <fullName evidence="3">YbaB/EbfC DNA-binding family protein</fullName>
    </recommendedName>
</protein>
<dbReference type="EMBL" id="JACHIT010000001">
    <property type="protein sequence ID" value="MBB5912852.1"/>
    <property type="molecule type" value="Genomic_DNA"/>
</dbReference>
<accession>A0A7W9PB67</accession>
<reference evidence="1 2" key="1">
    <citation type="submission" date="2020-08" db="EMBL/GenBank/DDBJ databases">
        <title>Sequencing the genomes of 1000 actinobacteria strains.</title>
        <authorList>
            <person name="Klenk H.-P."/>
        </authorList>
    </citation>
    <scope>NUCLEOTIDE SEQUENCE [LARGE SCALE GENOMIC DNA]</scope>
    <source>
        <strain evidence="1 2">DSM 43582</strain>
    </source>
</reference>
<dbReference type="RefSeq" id="WP_040745763.1">
    <property type="nucleotide sequence ID" value="NZ_JACHIT010000001.1"/>
</dbReference>
<dbReference type="AlphaFoldDB" id="A0A7W9PB67"/>
<proteinExistence type="predicted"/>
<evidence type="ECO:0000313" key="2">
    <source>
        <dbReference type="Proteomes" id="UP000540412"/>
    </source>
</evidence>
<keyword evidence="2" id="KW-1185">Reference proteome</keyword>